<dbReference type="Gene3D" id="3.40.190.290">
    <property type="match status" value="1"/>
</dbReference>
<dbReference type="SUPFAM" id="SSF53850">
    <property type="entry name" value="Periplasmic binding protein-like II"/>
    <property type="match status" value="1"/>
</dbReference>
<protein>
    <submittedName>
        <fullName evidence="6">DNA-binding transcriptional LysR family regulator</fullName>
    </submittedName>
</protein>
<dbReference type="InterPro" id="IPR036390">
    <property type="entry name" value="WH_DNA-bd_sf"/>
</dbReference>
<dbReference type="GO" id="GO:0003677">
    <property type="term" value="F:DNA binding"/>
    <property type="evidence" value="ECO:0007669"/>
    <property type="project" value="UniProtKB-KW"/>
</dbReference>
<dbReference type="EMBL" id="JBEPMN010000024">
    <property type="protein sequence ID" value="MET3663315.1"/>
    <property type="molecule type" value="Genomic_DNA"/>
</dbReference>
<dbReference type="PRINTS" id="PR00039">
    <property type="entry name" value="HTHLYSR"/>
</dbReference>
<dbReference type="PANTHER" id="PTHR30427">
    <property type="entry name" value="TRANSCRIPTIONAL ACTIVATOR PROTEIN LYSR"/>
    <property type="match status" value="1"/>
</dbReference>
<reference evidence="6 7" key="1">
    <citation type="submission" date="2024-06" db="EMBL/GenBank/DDBJ databases">
        <title>Genomic Encyclopedia of Type Strains, Phase IV (KMG-IV): sequencing the most valuable type-strain genomes for metagenomic binning, comparative biology and taxonomic classification.</title>
        <authorList>
            <person name="Goeker M."/>
        </authorList>
    </citation>
    <scope>NUCLEOTIDE SEQUENCE [LARGE SCALE GENOMIC DNA]</scope>
    <source>
        <strain evidence="6 7">DSM 19730</strain>
    </source>
</reference>
<sequence length="314" mass="34423">MLRGLSFRQIEAFRAVVLRGSISGGANYLGLTQPAVSRLIRDLESRLELKLFTRRGNAIHINPEAHALFREVERHFLGLEKIEKAAEHIRHAKIGRLHIAAYTGASTRFFPHLVGRYLDQFPMANVVLHNTTSPLVIEGVSTGRYDLGLALTPSAYPGIEAEPLTGLNAVAVVPVDHHLVERDCITIDDLCDSPLLSLGMNSPVWGQFSGLLQSMRVKPRVLFEATVSESLCTLAGLGKGIAIIDPFTPFGLNNPDIVIKAFRPTLEYPVSLIYQAKSARSGVVKAFAGLVREGLAELPFQNHLRAAYGRDESL</sequence>
<evidence type="ECO:0000256" key="3">
    <source>
        <dbReference type="ARBA" id="ARBA00023125"/>
    </source>
</evidence>
<keyword evidence="7" id="KW-1185">Reference proteome</keyword>
<dbReference type="InterPro" id="IPR005119">
    <property type="entry name" value="LysR_subst-bd"/>
</dbReference>
<dbReference type="Gene3D" id="1.10.10.10">
    <property type="entry name" value="Winged helix-like DNA-binding domain superfamily/Winged helix DNA-binding domain"/>
    <property type="match status" value="1"/>
</dbReference>
<evidence type="ECO:0000256" key="4">
    <source>
        <dbReference type="ARBA" id="ARBA00023163"/>
    </source>
</evidence>
<feature type="domain" description="HTH lysR-type" evidence="5">
    <location>
        <begin position="5"/>
        <end position="62"/>
    </location>
</feature>
<dbReference type="SUPFAM" id="SSF46785">
    <property type="entry name" value="Winged helix' DNA-binding domain"/>
    <property type="match status" value="1"/>
</dbReference>
<name>A0ABV2KQG9_9HYPH</name>
<gene>
    <name evidence="6" type="ORF">ABID44_003671</name>
</gene>
<dbReference type="InterPro" id="IPR000847">
    <property type="entry name" value="LysR_HTH_N"/>
</dbReference>
<evidence type="ECO:0000256" key="2">
    <source>
        <dbReference type="ARBA" id="ARBA00023015"/>
    </source>
</evidence>
<keyword evidence="3 6" id="KW-0238">DNA-binding</keyword>
<organism evidence="6 7">
    <name type="scientific">Aquamicrobium ahrensii</name>
    <dbReference type="NCBI Taxonomy" id="469551"/>
    <lineage>
        <taxon>Bacteria</taxon>
        <taxon>Pseudomonadati</taxon>
        <taxon>Pseudomonadota</taxon>
        <taxon>Alphaproteobacteria</taxon>
        <taxon>Hyphomicrobiales</taxon>
        <taxon>Phyllobacteriaceae</taxon>
        <taxon>Aquamicrobium</taxon>
    </lineage>
</organism>
<keyword evidence="4" id="KW-0804">Transcription</keyword>
<dbReference type="RefSeq" id="WP_354153115.1">
    <property type="nucleotide sequence ID" value="NZ_JBEPMN010000024.1"/>
</dbReference>
<dbReference type="Proteomes" id="UP001549143">
    <property type="component" value="Unassembled WGS sequence"/>
</dbReference>
<comment type="caution">
    <text evidence="6">The sequence shown here is derived from an EMBL/GenBank/DDBJ whole genome shotgun (WGS) entry which is preliminary data.</text>
</comment>
<proteinExistence type="inferred from homology"/>
<dbReference type="Pfam" id="PF03466">
    <property type="entry name" value="LysR_substrate"/>
    <property type="match status" value="1"/>
</dbReference>
<dbReference type="PROSITE" id="PS50931">
    <property type="entry name" value="HTH_LYSR"/>
    <property type="match status" value="1"/>
</dbReference>
<evidence type="ECO:0000313" key="6">
    <source>
        <dbReference type="EMBL" id="MET3663315.1"/>
    </source>
</evidence>
<dbReference type="Pfam" id="PF00126">
    <property type="entry name" value="HTH_1"/>
    <property type="match status" value="1"/>
</dbReference>
<evidence type="ECO:0000256" key="1">
    <source>
        <dbReference type="ARBA" id="ARBA00009437"/>
    </source>
</evidence>
<dbReference type="PANTHER" id="PTHR30427:SF1">
    <property type="entry name" value="TRANSCRIPTIONAL ACTIVATOR PROTEIN LYSR"/>
    <property type="match status" value="1"/>
</dbReference>
<dbReference type="InterPro" id="IPR036388">
    <property type="entry name" value="WH-like_DNA-bd_sf"/>
</dbReference>
<evidence type="ECO:0000313" key="7">
    <source>
        <dbReference type="Proteomes" id="UP001549143"/>
    </source>
</evidence>
<accession>A0ABV2KQG9</accession>
<evidence type="ECO:0000259" key="5">
    <source>
        <dbReference type="PROSITE" id="PS50931"/>
    </source>
</evidence>
<comment type="similarity">
    <text evidence="1">Belongs to the LysR transcriptional regulatory family.</text>
</comment>
<keyword evidence="2" id="KW-0805">Transcription regulation</keyword>